<feature type="compositionally biased region" description="Basic residues" evidence="1">
    <location>
        <begin position="414"/>
        <end position="423"/>
    </location>
</feature>
<feature type="region of interest" description="Disordered" evidence="1">
    <location>
        <begin position="638"/>
        <end position="659"/>
    </location>
</feature>
<feature type="compositionally biased region" description="Low complexity" evidence="1">
    <location>
        <begin position="1104"/>
        <end position="1117"/>
    </location>
</feature>
<accession>A0A8B7NXM9</accession>
<feature type="compositionally biased region" description="Polar residues" evidence="1">
    <location>
        <begin position="448"/>
        <end position="457"/>
    </location>
</feature>
<proteinExistence type="predicted"/>
<feature type="region of interest" description="Disordered" evidence="1">
    <location>
        <begin position="1104"/>
        <end position="1170"/>
    </location>
</feature>
<feature type="compositionally biased region" description="Basic and acidic residues" evidence="1">
    <location>
        <begin position="495"/>
        <end position="507"/>
    </location>
</feature>
<evidence type="ECO:0000313" key="3">
    <source>
        <dbReference type="Proteomes" id="UP000694843"/>
    </source>
</evidence>
<sequence length="1475" mass="161880">MTDEFKIMNGSYCPNNDPLFARRTNTLICRAKLDQDDPLKSKKCDPLSANSTTTLLCGAKLDQDDPLKGQKCDPLSANITNKLLCRAKLDQDDPLKDKQCIGIRTKSPHFSECALGRRRRQPLRLALLVMVAMFARIVSAEPDHEDVLSVVRHEAGDYYTLTESSVCRCLGGDASSISGPGAWPPAEASCRCRCPPERPLLRDDSFSCTDSVSECSLAEFVGGGGRAPVPLVHLPARGQLLNPNDEVAILGAESAQSAPLCVVQEARRLTRRGWQALPNSTDLEPPFRCVVPVLKLMIYLSIVASLLYRRSRSPKLACVEQGLSATSSYPGSEGGRRPLGAKRPPLLAPSAGDPRVSAPSVSGSLSAADSSSTGRRSQASKPGSSKSGRGEEHQRLSASGPCRDIPETVSNAATRKHHQRKLQHLQMQRQLQLHQRHGDVHRNHTPSEDNYNYSNDDISGRHIDDKINVHRQRRSDLHETESDQRLPQESAHGMSHSDHHGIERADRSSAPVHQPFFLSADVRNADDLELMSGRIQNAAPSDNPASVDNNGRKKLYFNPSYFEPELLQEPPPAALDFLSKIREIISSAKTKMRTKTFHPSLNDIPEDDYTYHSQSRPHSRCASTPRAKSRISFNLGFQNKENPGDSAVSTDPQVDGGQQDETFTIDSLDECSEGGSRVSTLKRIAKRVNERGTSFVSEIIKTLDRKNRDATTEVSFGSSKTKNSQRSLQFVQVHTNIPKPYKSASELRNQVRNIVNSDERQPALIKPSLLRSIMKDSRQKSDDAPSSFDNFCQEMIATFNRIRHYGDTKTPISTLGRPKKCLSGIENSETTEKNTSGNGKVEQWLEGIENEIPYDLHSAEEIDLQTGTSPAEDLDSLDSSEKHYDLTKRKVHDDLSDDDGAHSGGELILSPSILNNIRVDGNASTISENSYEVIDKPISAPESSASRCSNCAAPVQENINDREARLNESNKQEMSSDKSAIKENGFNNSCANNVKYSDSNVETEDDVNTSFDMDTIDRIPPKRRNARSRSILIGKYSDYCATDSEDCYDATSAVSLQSITTHDSQNNADRDSGHFDSIGEDNVGEYDAVDPTVNANVEAQLRLSSSKKFSPEQSSVSPPVRPPKLKKMNTAVPDEKPPLPLKEAKTPERVNPPSLPAKRNKASKPPTENDIIPELSDAAAASILLGLQAHPAVLGQVSLKNERCDTSPLENTVPVFQTTFNSKLELNTVKNKSPSHLPKTASQAGFHFNRHEKFSNSEERVSGQFILAAEGKSPASKRNSWSGSGLGSSSRCSSSDTDITRKNVKLCQCAKTELEKHFIEKGKSDADTIKKTWRRVIKKSDVSQPKITTWKTKLANIEENKTPENQCSNCTKQKQDDSGYQSSDSSGTASSSAPIDDESSCSLELDCAESIDTALTSIKRKSGFGPQIFPKSQSLQHLSDVPVLDVYQSFEGSPNSSTGRRSISTDVSCETGDPG</sequence>
<feature type="region of interest" description="Disordered" evidence="1">
    <location>
        <begin position="325"/>
        <end position="512"/>
    </location>
</feature>
<reference evidence="4" key="1">
    <citation type="submission" date="2025-08" db="UniProtKB">
        <authorList>
            <consortium name="RefSeq"/>
        </authorList>
    </citation>
    <scope>IDENTIFICATION</scope>
    <source>
        <tissue evidence="4">Whole organism</tissue>
    </source>
</reference>
<dbReference type="Pfam" id="PF23328">
    <property type="entry name" value="Sha_B_N"/>
    <property type="match status" value="1"/>
</dbReference>
<feature type="compositionally biased region" description="Polar residues" evidence="1">
    <location>
        <begin position="1451"/>
        <end position="1468"/>
    </location>
</feature>
<evidence type="ECO:0000259" key="2">
    <source>
        <dbReference type="Pfam" id="PF23328"/>
    </source>
</evidence>
<feature type="compositionally biased region" description="Low complexity" evidence="1">
    <location>
        <begin position="1280"/>
        <end position="1295"/>
    </location>
</feature>
<feature type="compositionally biased region" description="Basic and acidic residues" evidence="1">
    <location>
        <begin position="1133"/>
        <end position="1148"/>
    </location>
</feature>
<feature type="compositionally biased region" description="Low complexity" evidence="1">
    <location>
        <begin position="360"/>
        <end position="372"/>
    </location>
</feature>
<feature type="region of interest" description="Disordered" evidence="1">
    <location>
        <begin position="1451"/>
        <end position="1475"/>
    </location>
</feature>
<name>A0A8B7NXM9_HYAAZ</name>
<dbReference type="PANTHER" id="PTHR39387">
    <property type="entry name" value="SHAVENOID, ISOFORM B"/>
    <property type="match status" value="1"/>
</dbReference>
<feature type="region of interest" description="Disordered" evidence="1">
    <location>
        <begin position="1362"/>
        <end position="1398"/>
    </location>
</feature>
<dbReference type="KEGG" id="hazt:108675026"/>
<feature type="domain" description="Shavenoid isoform B-like N-terminal" evidence="2">
    <location>
        <begin position="148"/>
        <end position="212"/>
    </location>
</feature>
<organism evidence="3 4">
    <name type="scientific">Hyalella azteca</name>
    <name type="common">Amphipod</name>
    <dbReference type="NCBI Taxonomy" id="294128"/>
    <lineage>
        <taxon>Eukaryota</taxon>
        <taxon>Metazoa</taxon>
        <taxon>Ecdysozoa</taxon>
        <taxon>Arthropoda</taxon>
        <taxon>Crustacea</taxon>
        <taxon>Multicrustacea</taxon>
        <taxon>Malacostraca</taxon>
        <taxon>Eumalacostraca</taxon>
        <taxon>Peracarida</taxon>
        <taxon>Amphipoda</taxon>
        <taxon>Senticaudata</taxon>
        <taxon>Talitrida</taxon>
        <taxon>Talitroidea</taxon>
        <taxon>Hyalellidae</taxon>
        <taxon>Hyalella</taxon>
    </lineage>
</organism>
<feature type="compositionally biased region" description="Low complexity" evidence="1">
    <location>
        <begin position="1378"/>
        <end position="1393"/>
    </location>
</feature>
<dbReference type="GO" id="GO:0005938">
    <property type="term" value="C:cell cortex"/>
    <property type="evidence" value="ECO:0007669"/>
    <property type="project" value="TreeGrafter"/>
</dbReference>
<dbReference type="InterPro" id="IPR057507">
    <property type="entry name" value="Sha_B-like_N"/>
</dbReference>
<evidence type="ECO:0000256" key="1">
    <source>
        <dbReference type="SAM" id="MobiDB-lite"/>
    </source>
</evidence>
<feature type="compositionally biased region" description="Low complexity" evidence="1">
    <location>
        <begin position="424"/>
        <end position="433"/>
    </location>
</feature>
<feature type="region of interest" description="Disordered" evidence="1">
    <location>
        <begin position="1062"/>
        <end position="1086"/>
    </location>
</feature>
<feature type="region of interest" description="Disordered" evidence="1">
    <location>
        <begin position="1274"/>
        <end position="1296"/>
    </location>
</feature>
<gene>
    <name evidence="4" type="primary">LOC108675026</name>
</gene>
<feature type="compositionally biased region" description="Basic and acidic residues" evidence="1">
    <location>
        <begin position="436"/>
        <end position="447"/>
    </location>
</feature>
<dbReference type="Proteomes" id="UP000694843">
    <property type="component" value="Unplaced"/>
</dbReference>
<keyword evidence="3" id="KW-1185">Reference proteome</keyword>
<feature type="compositionally biased region" description="Basic and acidic residues" evidence="1">
    <location>
        <begin position="458"/>
        <end position="486"/>
    </location>
</feature>
<dbReference type="PANTHER" id="PTHR39387:SF1">
    <property type="entry name" value="SHAVENOID, ISOFORM B"/>
    <property type="match status" value="1"/>
</dbReference>
<evidence type="ECO:0000313" key="4">
    <source>
        <dbReference type="RefSeq" id="XP_018018502.2"/>
    </source>
</evidence>
<dbReference type="GeneID" id="108675026"/>
<protein>
    <submittedName>
        <fullName evidence="4">Uncharacterized protein LOC108675026</fullName>
    </submittedName>
</protein>
<feature type="compositionally biased region" description="Polar residues" evidence="1">
    <location>
        <begin position="1363"/>
        <end position="1372"/>
    </location>
</feature>
<dbReference type="OrthoDB" id="6346242at2759"/>
<dbReference type="CTD" id="109556"/>
<dbReference type="RefSeq" id="XP_018018502.2">
    <property type="nucleotide sequence ID" value="XM_018163013.2"/>
</dbReference>
<feature type="compositionally biased region" description="Polar residues" evidence="1">
    <location>
        <begin position="638"/>
        <end position="652"/>
    </location>
</feature>
<feature type="compositionally biased region" description="Polar residues" evidence="1">
    <location>
        <begin position="373"/>
        <end position="387"/>
    </location>
</feature>